<reference evidence="1 2" key="1">
    <citation type="submission" date="2019-09" db="EMBL/GenBank/DDBJ databases">
        <title>A chromosome-level genome assembly of the Chinese tupelo Nyssa sinensis.</title>
        <authorList>
            <person name="Yang X."/>
            <person name="Kang M."/>
            <person name="Yang Y."/>
            <person name="Xiong H."/>
            <person name="Wang M."/>
            <person name="Zhang Z."/>
            <person name="Wang Z."/>
            <person name="Wu H."/>
            <person name="Ma T."/>
            <person name="Liu J."/>
            <person name="Xi Z."/>
        </authorList>
    </citation>
    <scope>NUCLEOTIDE SEQUENCE [LARGE SCALE GENOMIC DNA]</scope>
    <source>
        <strain evidence="1">J267</strain>
        <tissue evidence="1">Leaf</tissue>
    </source>
</reference>
<keyword evidence="2" id="KW-1185">Reference proteome</keyword>
<accession>A0A5J5AB18</accession>
<gene>
    <name evidence="1" type="ORF">F0562_008150</name>
</gene>
<dbReference type="Proteomes" id="UP000325577">
    <property type="component" value="Linkage Group LG3"/>
</dbReference>
<evidence type="ECO:0000313" key="2">
    <source>
        <dbReference type="Proteomes" id="UP000325577"/>
    </source>
</evidence>
<protein>
    <submittedName>
        <fullName evidence="1">Uncharacterized protein</fullName>
    </submittedName>
</protein>
<dbReference type="EMBL" id="CM018046">
    <property type="protein sequence ID" value="KAA8526647.1"/>
    <property type="molecule type" value="Genomic_DNA"/>
</dbReference>
<organism evidence="1 2">
    <name type="scientific">Nyssa sinensis</name>
    <dbReference type="NCBI Taxonomy" id="561372"/>
    <lineage>
        <taxon>Eukaryota</taxon>
        <taxon>Viridiplantae</taxon>
        <taxon>Streptophyta</taxon>
        <taxon>Embryophyta</taxon>
        <taxon>Tracheophyta</taxon>
        <taxon>Spermatophyta</taxon>
        <taxon>Magnoliopsida</taxon>
        <taxon>eudicotyledons</taxon>
        <taxon>Gunneridae</taxon>
        <taxon>Pentapetalae</taxon>
        <taxon>asterids</taxon>
        <taxon>Cornales</taxon>
        <taxon>Nyssaceae</taxon>
        <taxon>Nyssa</taxon>
    </lineage>
</organism>
<name>A0A5J5AB18_9ASTE</name>
<dbReference type="OrthoDB" id="981590at2759"/>
<sequence length="154" mass="17010">MKMCPSKKPYWASSLSYSVAVLVILLVFSLVAISIVGPERSWISLPSPWVWRQSSNSPATDKSQLGSSQLSGSFGYTMLAKETTLHSPSEKQSSIQTTSVVKRYTRLERLEASLAKARSAIKEAAQISNMTSIHEDPDYVPQGPVYMNANAFHR</sequence>
<proteinExistence type="predicted"/>
<evidence type="ECO:0000313" key="1">
    <source>
        <dbReference type="EMBL" id="KAA8526647.1"/>
    </source>
</evidence>
<dbReference type="AlphaFoldDB" id="A0A5J5AB18"/>